<proteinExistence type="predicted"/>
<dbReference type="InterPro" id="IPR001478">
    <property type="entry name" value="PDZ"/>
</dbReference>
<keyword evidence="1 3" id="KW-0479">Metal-binding</keyword>
<dbReference type="SMART" id="SM00228">
    <property type="entry name" value="PDZ"/>
    <property type="match status" value="1"/>
</dbReference>
<dbReference type="Gene3D" id="2.30.42.10">
    <property type="match status" value="1"/>
</dbReference>
<dbReference type="PROSITE" id="PS50106">
    <property type="entry name" value="PDZ"/>
    <property type="match status" value="1"/>
</dbReference>
<dbReference type="GO" id="GO:0008270">
    <property type="term" value="F:zinc ion binding"/>
    <property type="evidence" value="ECO:0007669"/>
    <property type="project" value="UniProtKB-KW"/>
</dbReference>
<dbReference type="GO" id="GO:0050806">
    <property type="term" value="P:positive regulation of synaptic transmission"/>
    <property type="evidence" value="ECO:0007669"/>
    <property type="project" value="TreeGrafter"/>
</dbReference>
<evidence type="ECO:0000313" key="7">
    <source>
        <dbReference type="EMBL" id="CAG9803811.1"/>
    </source>
</evidence>
<dbReference type="EMBL" id="OU895878">
    <property type="protein sequence ID" value="CAG9803811.1"/>
    <property type="molecule type" value="Genomic_DNA"/>
</dbReference>
<dbReference type="InterPro" id="IPR013083">
    <property type="entry name" value="Znf_RING/FYVE/PHD"/>
</dbReference>
<dbReference type="PROSITE" id="PS50089">
    <property type="entry name" value="ZF_RING_2"/>
    <property type="match status" value="1"/>
</dbReference>
<dbReference type="PANTHER" id="PTHR12157:SF24">
    <property type="entry name" value="FIFE, ISOFORM D"/>
    <property type="match status" value="1"/>
</dbReference>
<dbReference type="AlphaFoldDB" id="A0A9N9RVV7"/>
<name>A0A9N9RVV7_9DIPT</name>
<dbReference type="GO" id="GO:0031267">
    <property type="term" value="F:small GTPase binding"/>
    <property type="evidence" value="ECO:0007669"/>
    <property type="project" value="InterPro"/>
</dbReference>
<feature type="region of interest" description="Disordered" evidence="4">
    <location>
        <begin position="47"/>
        <end position="94"/>
    </location>
</feature>
<dbReference type="InterPro" id="IPR039032">
    <property type="entry name" value="Rim-like"/>
</dbReference>
<dbReference type="GO" id="GO:0042734">
    <property type="term" value="C:presynaptic membrane"/>
    <property type="evidence" value="ECO:0007669"/>
    <property type="project" value="TreeGrafter"/>
</dbReference>
<dbReference type="PANTHER" id="PTHR12157">
    <property type="entry name" value="REGULATING SYNAPTIC MEMBRANE EXOCYTOSIS PROTEIN"/>
    <property type="match status" value="1"/>
</dbReference>
<feature type="domain" description="RING-type" evidence="5">
    <location>
        <begin position="100"/>
        <end position="148"/>
    </location>
</feature>
<reference evidence="7" key="2">
    <citation type="submission" date="2022-10" db="EMBL/GenBank/DDBJ databases">
        <authorList>
            <consortium name="ENA_rothamsted_submissions"/>
            <consortium name="culmorum"/>
            <person name="King R."/>
        </authorList>
    </citation>
    <scope>NUCLEOTIDE SEQUENCE</scope>
</reference>
<evidence type="ECO:0000256" key="4">
    <source>
        <dbReference type="SAM" id="MobiDB-lite"/>
    </source>
</evidence>
<feature type="region of interest" description="Disordered" evidence="4">
    <location>
        <begin position="248"/>
        <end position="273"/>
    </location>
</feature>
<organism evidence="7 8">
    <name type="scientific">Chironomus riparius</name>
    <dbReference type="NCBI Taxonomy" id="315576"/>
    <lineage>
        <taxon>Eukaryota</taxon>
        <taxon>Metazoa</taxon>
        <taxon>Ecdysozoa</taxon>
        <taxon>Arthropoda</taxon>
        <taxon>Hexapoda</taxon>
        <taxon>Insecta</taxon>
        <taxon>Pterygota</taxon>
        <taxon>Neoptera</taxon>
        <taxon>Endopterygota</taxon>
        <taxon>Diptera</taxon>
        <taxon>Nematocera</taxon>
        <taxon>Chironomoidea</taxon>
        <taxon>Chironomidae</taxon>
        <taxon>Chironominae</taxon>
        <taxon>Chironomus</taxon>
    </lineage>
</organism>
<dbReference type="SUPFAM" id="SSF50156">
    <property type="entry name" value="PDZ domain-like"/>
    <property type="match status" value="1"/>
</dbReference>
<feature type="domain" description="PDZ" evidence="6">
    <location>
        <begin position="438"/>
        <end position="529"/>
    </location>
</feature>
<evidence type="ECO:0000256" key="2">
    <source>
        <dbReference type="ARBA" id="ARBA00022833"/>
    </source>
</evidence>
<dbReference type="FunFam" id="2.30.42.10:FF:000204">
    <property type="entry name" value="Fife, isoform B"/>
    <property type="match status" value="1"/>
</dbReference>
<feature type="compositionally biased region" description="Basic residues" evidence="4">
    <location>
        <begin position="578"/>
        <end position="587"/>
    </location>
</feature>
<keyword evidence="1 3" id="KW-0863">Zinc-finger</keyword>
<feature type="compositionally biased region" description="Basic residues" evidence="4">
    <location>
        <begin position="257"/>
        <end position="266"/>
    </location>
</feature>
<dbReference type="GO" id="GO:0048788">
    <property type="term" value="C:cytoskeleton of presynaptic active zone"/>
    <property type="evidence" value="ECO:0007669"/>
    <property type="project" value="TreeGrafter"/>
</dbReference>
<accession>A0A9N9RVV7</accession>
<dbReference type="Pfam" id="PF00595">
    <property type="entry name" value="PDZ"/>
    <property type="match status" value="1"/>
</dbReference>
<evidence type="ECO:0000259" key="5">
    <source>
        <dbReference type="PROSITE" id="PS50089"/>
    </source>
</evidence>
<protein>
    <submittedName>
        <fullName evidence="7">Uncharacterized protein</fullName>
    </submittedName>
</protein>
<reference evidence="7" key="1">
    <citation type="submission" date="2022-01" db="EMBL/GenBank/DDBJ databases">
        <authorList>
            <person name="King R."/>
        </authorList>
    </citation>
    <scope>NUCLEOTIDE SEQUENCE</scope>
</reference>
<sequence>MLPSNVMSFMKKMVAQEEITPQSDNTGAFGKLKQTLSSSLLTAQDKVNKMSPRPSLIPDLVENSPAQSNNTDILEKDNESGSNISSEKNEGKTTNRAGSCRVCLKSFKAEDFSKTCFECKYRVCEDCASYSKIDSSEDLNTWRCSVCRRKMSSRVCIPQDSTDSNLDVPVLEALQRRHSDVKLNASNSQAGLIPPRSPDLRRHSDVSPASFRELEKFTSSTKTNSSNNNLNNNDTDWDLIRTMVPDRIEIEPPTRMNSRRQSRVSRQHSYDDDLQKNAISNSLVTEDLCLPVAGQIPRRKSAYDVFGGVQPNQQQILLQSAETDKPPSSRRSSFRIPVDDDQDDSPSSDNGPTLLIDDDRRIRRRGSQLPDISALRERGILGVNPQAATLSVNPVNPYQGPALEDLEAPKKQTSLDGEAIKIVIHDFDSGPPCASKRRVVLRRDPSDKAHRTRGFGMRVVGGKTGTDGRLFAYIVWTVPGGEAEKGGLRQGDKILEWCNVSLVDRSFEEVCSIMDRTGDIAELLVEHASDFRMCDLLEDNPLQSNPAPAPNINVRKNSEMVTLVAETENNDKSPASPTRRKLPKTPV</sequence>
<feature type="region of interest" description="Disordered" evidence="4">
    <location>
        <begin position="565"/>
        <end position="587"/>
    </location>
</feature>
<dbReference type="GO" id="GO:0042391">
    <property type="term" value="P:regulation of membrane potential"/>
    <property type="evidence" value="ECO:0007669"/>
    <property type="project" value="TreeGrafter"/>
</dbReference>
<dbReference type="InterPro" id="IPR001841">
    <property type="entry name" value="Znf_RING"/>
</dbReference>
<gene>
    <name evidence="7" type="ORF">CHIRRI_LOCUS6707</name>
</gene>
<keyword evidence="2" id="KW-0862">Zinc</keyword>
<dbReference type="Gene3D" id="3.30.40.10">
    <property type="entry name" value="Zinc/RING finger domain, C3HC4 (zinc finger)"/>
    <property type="match status" value="1"/>
</dbReference>
<dbReference type="OrthoDB" id="10059918at2759"/>
<dbReference type="Proteomes" id="UP001153620">
    <property type="component" value="Chromosome 2"/>
</dbReference>
<evidence type="ECO:0000259" key="6">
    <source>
        <dbReference type="PROSITE" id="PS50106"/>
    </source>
</evidence>
<evidence type="ECO:0000256" key="3">
    <source>
        <dbReference type="PROSITE-ProRule" id="PRU00175"/>
    </source>
</evidence>
<feature type="region of interest" description="Disordered" evidence="4">
    <location>
        <begin position="320"/>
        <end position="355"/>
    </location>
</feature>
<evidence type="ECO:0000313" key="8">
    <source>
        <dbReference type="Proteomes" id="UP001153620"/>
    </source>
</evidence>
<feature type="region of interest" description="Disordered" evidence="4">
    <location>
        <begin position="182"/>
        <end position="236"/>
    </location>
</feature>
<dbReference type="GO" id="GO:0044325">
    <property type="term" value="F:transmembrane transporter binding"/>
    <property type="evidence" value="ECO:0007669"/>
    <property type="project" value="TreeGrafter"/>
</dbReference>
<evidence type="ECO:0000256" key="1">
    <source>
        <dbReference type="ARBA" id="ARBA00022771"/>
    </source>
</evidence>
<dbReference type="InterPro" id="IPR011011">
    <property type="entry name" value="Znf_FYVE_PHD"/>
</dbReference>
<keyword evidence="8" id="KW-1185">Reference proteome</keyword>
<dbReference type="SUPFAM" id="SSF57903">
    <property type="entry name" value="FYVE/PHD zinc finger"/>
    <property type="match status" value="1"/>
</dbReference>
<dbReference type="CDD" id="cd06714">
    <property type="entry name" value="PDZ_RIM-like"/>
    <property type="match status" value="1"/>
</dbReference>
<feature type="compositionally biased region" description="Low complexity" evidence="4">
    <location>
        <begin position="218"/>
        <end position="234"/>
    </location>
</feature>
<dbReference type="GO" id="GO:0048167">
    <property type="term" value="P:regulation of synaptic plasticity"/>
    <property type="evidence" value="ECO:0007669"/>
    <property type="project" value="TreeGrafter"/>
</dbReference>
<dbReference type="GO" id="GO:0048791">
    <property type="term" value="P:calcium ion-regulated exocytosis of neurotransmitter"/>
    <property type="evidence" value="ECO:0007669"/>
    <property type="project" value="TreeGrafter"/>
</dbReference>
<dbReference type="InterPro" id="IPR036034">
    <property type="entry name" value="PDZ_sf"/>
</dbReference>